<sequence>MDSSNVEESDIVLVSPFMQSVLGAALDKSISEISSNIHANHEVIDAPKGRISDSMITEGCNRVLEDVLEGSTLDTTPKATLESSDIIAGEKSGSLANPAKKINHRGSAVSTPFRPGELETLSDPGIDNWYIHVTDSLSHDAASEEVDFNYGPHISMSKPNPRTAKIHAYLSRNPGYCFERFGTRETSTHGFRQALEREFPSYCTEDIKNAVERYVFEELDRDKELYTILYTLLANIRHGGLELEDALPKMNSLMYTKLDLDAFSSLIEYAEGYKEQKTSESQRFLTSLFDADGFLMKTVLEIEIEKQIIADGKEIEEHEMDRKDGFQLSDVFHTILPDICHNLHDKSWAHVLDKFNHQFGCQITLFQLKVASQPLLGQKLAEKKRIYGTTIPSGDLLTATGGVSHSGDIIQLETGGSNFAC</sequence>
<gene>
    <name evidence="1" type="ORF">EYC84_000496</name>
</gene>
<comment type="caution">
    <text evidence="1">The sequence shown here is derived from an EMBL/GenBank/DDBJ whole genome shotgun (WGS) entry which is preliminary data.</text>
</comment>
<protein>
    <submittedName>
        <fullName evidence="1">Uncharacterized protein</fullName>
    </submittedName>
</protein>
<name>A0A5M9JPG6_MONFR</name>
<reference evidence="1 2" key="1">
    <citation type="submission" date="2019-06" db="EMBL/GenBank/DDBJ databases">
        <title>Genome Sequence of the Brown Rot Fungal Pathogen Monilinia fructicola.</title>
        <authorList>
            <person name="De Miccolis Angelini R.M."/>
            <person name="Landi L."/>
            <person name="Abate D."/>
            <person name="Pollastro S."/>
            <person name="Romanazzi G."/>
            <person name="Faretra F."/>
        </authorList>
    </citation>
    <scope>NUCLEOTIDE SEQUENCE [LARGE SCALE GENOMIC DNA]</scope>
    <source>
        <strain evidence="1 2">Mfrc123</strain>
    </source>
</reference>
<evidence type="ECO:0000313" key="1">
    <source>
        <dbReference type="EMBL" id="KAA8571151.1"/>
    </source>
</evidence>
<accession>A0A5M9JPG6</accession>
<organism evidence="1 2">
    <name type="scientific">Monilinia fructicola</name>
    <name type="common">Brown rot fungus</name>
    <name type="synonym">Ciboria fructicola</name>
    <dbReference type="NCBI Taxonomy" id="38448"/>
    <lineage>
        <taxon>Eukaryota</taxon>
        <taxon>Fungi</taxon>
        <taxon>Dikarya</taxon>
        <taxon>Ascomycota</taxon>
        <taxon>Pezizomycotina</taxon>
        <taxon>Leotiomycetes</taxon>
        <taxon>Helotiales</taxon>
        <taxon>Sclerotiniaceae</taxon>
        <taxon>Monilinia</taxon>
    </lineage>
</organism>
<evidence type="ECO:0000313" key="2">
    <source>
        <dbReference type="Proteomes" id="UP000322873"/>
    </source>
</evidence>
<dbReference type="EMBL" id="VICG01000006">
    <property type="protein sequence ID" value="KAA8571151.1"/>
    <property type="molecule type" value="Genomic_DNA"/>
</dbReference>
<keyword evidence="2" id="KW-1185">Reference proteome</keyword>
<proteinExistence type="predicted"/>
<dbReference type="AlphaFoldDB" id="A0A5M9JPG6"/>
<dbReference type="Proteomes" id="UP000322873">
    <property type="component" value="Unassembled WGS sequence"/>
</dbReference>